<evidence type="ECO:0000259" key="2">
    <source>
        <dbReference type="Pfam" id="PF12937"/>
    </source>
</evidence>
<reference evidence="3 4" key="1">
    <citation type="submission" date="2014-04" db="EMBL/GenBank/DDBJ databases">
        <authorList>
            <consortium name="DOE Joint Genome Institute"/>
            <person name="Kuo A."/>
            <person name="Girlanda M."/>
            <person name="Perotto S."/>
            <person name="Kohler A."/>
            <person name="Nagy L.G."/>
            <person name="Floudas D."/>
            <person name="Copeland A."/>
            <person name="Barry K.W."/>
            <person name="Cichocki N."/>
            <person name="Veneault-Fourrey C."/>
            <person name="LaButti K."/>
            <person name="Lindquist E.A."/>
            <person name="Lipzen A."/>
            <person name="Lundell T."/>
            <person name="Morin E."/>
            <person name="Murat C."/>
            <person name="Sun H."/>
            <person name="Tunlid A."/>
            <person name="Henrissat B."/>
            <person name="Grigoriev I.V."/>
            <person name="Hibbett D.S."/>
            <person name="Martin F."/>
            <person name="Nordberg H.P."/>
            <person name="Cantor M.N."/>
            <person name="Hua S.X."/>
        </authorList>
    </citation>
    <scope>NUCLEOTIDE SEQUENCE [LARGE SCALE GENOMIC DNA]</scope>
    <source>
        <strain evidence="3 4">MUT 4182</strain>
    </source>
</reference>
<dbReference type="Gene3D" id="1.20.1280.50">
    <property type="match status" value="1"/>
</dbReference>
<proteinExistence type="predicted"/>
<dbReference type="OrthoDB" id="3063971at2759"/>
<dbReference type="SUPFAM" id="SSF52047">
    <property type="entry name" value="RNI-like"/>
    <property type="match status" value="1"/>
</dbReference>
<dbReference type="SUPFAM" id="SSF81383">
    <property type="entry name" value="F-box domain"/>
    <property type="match status" value="1"/>
</dbReference>
<dbReference type="InterPro" id="IPR001810">
    <property type="entry name" value="F-box_dom"/>
</dbReference>
<feature type="domain" description="F-box" evidence="2">
    <location>
        <begin position="30"/>
        <end position="78"/>
    </location>
</feature>
<dbReference type="Gene3D" id="3.80.10.10">
    <property type="entry name" value="Ribonuclease Inhibitor"/>
    <property type="match status" value="1"/>
</dbReference>
<dbReference type="Pfam" id="PF12937">
    <property type="entry name" value="F-box-like"/>
    <property type="match status" value="1"/>
</dbReference>
<accession>A0A0C3Q9D2</accession>
<evidence type="ECO:0000313" key="4">
    <source>
        <dbReference type="Proteomes" id="UP000054248"/>
    </source>
</evidence>
<dbReference type="AlphaFoldDB" id="A0A0C3Q9D2"/>
<protein>
    <recommendedName>
        <fullName evidence="2">F-box domain-containing protein</fullName>
    </recommendedName>
</protein>
<sequence>MSSYLAGESSGFGPREPATINANNCDPPVHRLPPEILVEIVHHSIEPGTCLRDLIRLTLVCKRWNIIVEGAAVLWGNIDADEGPSAIRKALEMAKDTPLDITFNEATADIMREDFFKSIGERIAQWRSFAVALRFRHWRFVLEDLKNGEAPKLETLCLSGRRGLEGSGDAITLFGGRSGPPKLRDVTLAYIPINLASLQLSGLRSLTLERTRGISSTDIINIITGSPNIESIRLQRLEFLDAEAPSQQVFSRPASFGNPSIQLPSLLYLSLDDIPASFLSLLLSSIVVPQLQTFRVDCELEEPGDAQLLLAGLHHHTPIMARLVANAQIFEINVSFLACYHIIIGGLDITLLLDDLPCHHSQETLDWVFTHLGKPVEDIPFHLFLDDWEPELAHLEWLARRITPTKLTVYSHPYYGTDPEKIIPSLSRPTSSTPVTWLFPRVEIIKTNLVWENGNADIVEMIRSRHSAKDGKDGVAAPVPFREIWLSFGGKGSCKSSPLTLEFLQEVQRVANGADVYWEKEKLHRSM</sequence>
<feature type="region of interest" description="Disordered" evidence="1">
    <location>
        <begin position="1"/>
        <end position="26"/>
    </location>
</feature>
<organism evidence="3 4">
    <name type="scientific">Tulasnella calospora MUT 4182</name>
    <dbReference type="NCBI Taxonomy" id="1051891"/>
    <lineage>
        <taxon>Eukaryota</taxon>
        <taxon>Fungi</taxon>
        <taxon>Dikarya</taxon>
        <taxon>Basidiomycota</taxon>
        <taxon>Agaricomycotina</taxon>
        <taxon>Agaricomycetes</taxon>
        <taxon>Cantharellales</taxon>
        <taxon>Tulasnellaceae</taxon>
        <taxon>Tulasnella</taxon>
    </lineage>
</organism>
<dbReference type="InterPro" id="IPR032675">
    <property type="entry name" value="LRR_dom_sf"/>
</dbReference>
<dbReference type="EMBL" id="KN823021">
    <property type="protein sequence ID" value="KIO26610.1"/>
    <property type="molecule type" value="Genomic_DNA"/>
</dbReference>
<name>A0A0C3Q9D2_9AGAM</name>
<dbReference type="InterPro" id="IPR036047">
    <property type="entry name" value="F-box-like_dom_sf"/>
</dbReference>
<reference evidence="4" key="2">
    <citation type="submission" date="2015-01" db="EMBL/GenBank/DDBJ databases">
        <title>Evolutionary Origins and Diversification of the Mycorrhizal Mutualists.</title>
        <authorList>
            <consortium name="DOE Joint Genome Institute"/>
            <consortium name="Mycorrhizal Genomics Consortium"/>
            <person name="Kohler A."/>
            <person name="Kuo A."/>
            <person name="Nagy L.G."/>
            <person name="Floudas D."/>
            <person name="Copeland A."/>
            <person name="Barry K.W."/>
            <person name="Cichocki N."/>
            <person name="Veneault-Fourrey C."/>
            <person name="LaButti K."/>
            <person name="Lindquist E.A."/>
            <person name="Lipzen A."/>
            <person name="Lundell T."/>
            <person name="Morin E."/>
            <person name="Murat C."/>
            <person name="Riley R."/>
            <person name="Ohm R."/>
            <person name="Sun H."/>
            <person name="Tunlid A."/>
            <person name="Henrissat B."/>
            <person name="Grigoriev I.V."/>
            <person name="Hibbett D.S."/>
            <person name="Martin F."/>
        </authorList>
    </citation>
    <scope>NUCLEOTIDE SEQUENCE [LARGE SCALE GENOMIC DNA]</scope>
    <source>
        <strain evidence="4">MUT 4182</strain>
    </source>
</reference>
<dbReference type="HOGENOM" id="CLU_034965_0_0_1"/>
<evidence type="ECO:0000256" key="1">
    <source>
        <dbReference type="SAM" id="MobiDB-lite"/>
    </source>
</evidence>
<gene>
    <name evidence="3" type="ORF">M407DRAFT_24057</name>
</gene>
<keyword evidence="4" id="KW-1185">Reference proteome</keyword>
<evidence type="ECO:0000313" key="3">
    <source>
        <dbReference type="EMBL" id="KIO26610.1"/>
    </source>
</evidence>
<dbReference type="Proteomes" id="UP000054248">
    <property type="component" value="Unassembled WGS sequence"/>
</dbReference>